<organism evidence="1 2">
    <name type="scientific">Litoribaculum gwangyangense</name>
    <dbReference type="NCBI Taxonomy" id="1130722"/>
    <lineage>
        <taxon>Bacteria</taxon>
        <taxon>Pseudomonadati</taxon>
        <taxon>Bacteroidota</taxon>
        <taxon>Flavobacteriia</taxon>
        <taxon>Flavobacteriales</taxon>
        <taxon>Flavobacteriaceae</taxon>
        <taxon>Litoribaculum</taxon>
    </lineage>
</organism>
<dbReference type="EMBL" id="BAABJW010000001">
    <property type="protein sequence ID" value="GAA4802283.1"/>
    <property type="molecule type" value="Genomic_DNA"/>
</dbReference>
<evidence type="ECO:0000313" key="2">
    <source>
        <dbReference type="Proteomes" id="UP001501433"/>
    </source>
</evidence>
<comment type="caution">
    <text evidence="1">The sequence shown here is derived from an EMBL/GenBank/DDBJ whole genome shotgun (WGS) entry which is preliminary data.</text>
</comment>
<gene>
    <name evidence="1" type="ORF">GCM10023330_05470</name>
</gene>
<reference evidence="2" key="1">
    <citation type="journal article" date="2019" name="Int. J. Syst. Evol. Microbiol.">
        <title>The Global Catalogue of Microorganisms (GCM) 10K type strain sequencing project: providing services to taxonomists for standard genome sequencing and annotation.</title>
        <authorList>
            <consortium name="The Broad Institute Genomics Platform"/>
            <consortium name="The Broad Institute Genome Sequencing Center for Infectious Disease"/>
            <person name="Wu L."/>
            <person name="Ma J."/>
        </authorList>
    </citation>
    <scope>NUCLEOTIDE SEQUENCE [LARGE SCALE GENOMIC DNA]</scope>
    <source>
        <strain evidence="2">JCM 18325</strain>
    </source>
</reference>
<evidence type="ECO:0000313" key="1">
    <source>
        <dbReference type="EMBL" id="GAA4802283.1"/>
    </source>
</evidence>
<keyword evidence="2" id="KW-1185">Reference proteome</keyword>
<proteinExistence type="predicted"/>
<dbReference type="Proteomes" id="UP001501433">
    <property type="component" value="Unassembled WGS sequence"/>
</dbReference>
<protein>
    <submittedName>
        <fullName evidence="1">Uncharacterized protein</fullName>
    </submittedName>
</protein>
<name>A0ABP9BY89_9FLAO</name>
<accession>A0ABP9BY89</accession>
<sequence>MAIPGEYFLDLPAKIYVIGKIGETPIPTRQKPMIALQKFGNKIANKIPKEINIPLKIYMLGIPNLSNRLSIKNLDVVMHIINNKYP</sequence>